<dbReference type="PROSITE" id="PS51257">
    <property type="entry name" value="PROKAR_LIPOPROTEIN"/>
    <property type="match status" value="1"/>
</dbReference>
<dbReference type="InterPro" id="IPR015943">
    <property type="entry name" value="WD40/YVTN_repeat-like_dom_sf"/>
</dbReference>
<comment type="caution">
    <text evidence="2">The sequence shown here is derived from an EMBL/GenBank/DDBJ whole genome shotgun (WGS) entry which is preliminary data.</text>
</comment>
<dbReference type="Gene3D" id="2.130.10.10">
    <property type="entry name" value="YVTN repeat-like/Quinoprotein amine dehydrogenase"/>
    <property type="match status" value="1"/>
</dbReference>
<evidence type="ECO:0000313" key="2">
    <source>
        <dbReference type="EMBL" id="GAA3360366.1"/>
    </source>
</evidence>
<dbReference type="SUPFAM" id="SSF50969">
    <property type="entry name" value="YVTN repeat-like/Quinoprotein amine dehydrogenase"/>
    <property type="match status" value="1"/>
</dbReference>
<evidence type="ECO:0000313" key="3">
    <source>
        <dbReference type="Proteomes" id="UP001500483"/>
    </source>
</evidence>
<protein>
    <submittedName>
        <fullName evidence="2">Lipoprotein</fullName>
    </submittedName>
</protein>
<organism evidence="2 3">
    <name type="scientific">Saccharopolyspora gregorii</name>
    <dbReference type="NCBI Taxonomy" id="33914"/>
    <lineage>
        <taxon>Bacteria</taxon>
        <taxon>Bacillati</taxon>
        <taxon>Actinomycetota</taxon>
        <taxon>Actinomycetes</taxon>
        <taxon>Pseudonocardiales</taxon>
        <taxon>Pseudonocardiaceae</taxon>
        <taxon>Saccharopolyspora</taxon>
    </lineage>
</organism>
<accession>A0ABP6RUR4</accession>
<evidence type="ECO:0000256" key="1">
    <source>
        <dbReference type="SAM" id="SignalP"/>
    </source>
</evidence>
<feature type="signal peptide" evidence="1">
    <location>
        <begin position="1"/>
        <end position="23"/>
    </location>
</feature>
<dbReference type="InterPro" id="IPR011044">
    <property type="entry name" value="Quino_amine_DH_bsu"/>
</dbReference>
<feature type="chain" id="PRO_5046297347" evidence="1">
    <location>
        <begin position="24"/>
        <end position="390"/>
    </location>
</feature>
<keyword evidence="3" id="KW-1185">Reference proteome</keyword>
<name>A0ABP6RUR4_9PSEU</name>
<proteinExistence type="predicted"/>
<sequence>MKPTPTVLVAALALATTACGAPAEPPPPAPHGYVAGAEESAEAQSRLVVADATTGGVRVLDLLTEEVVELAPVPGIRAISTDGRHAYLSGDRGTHVVDSGSWMVDHGDHVHYYRAEIRDAGDLAGAAVAAHGDPKVSAVSTRDGAAVLLDRTALDAGTARPTGEVPVAPGTAVVPYEAHLIAAGADGTVRVLDRSGKPTATVEPPCPEPEGTALTRRGVVFGCADGALLVAEDDDAFHGEKIPYPRAVGAGERARDFQQRPGSSTLAARAGDRGTWSLDVGDRAWTYAETGPAVAVNAVGEGGPLLALTADGVLHAHDPETGEQTAQTRVTARPVDPAGPLPVILVDTSRAYVNDVATGTVHEIDYNDSLRQARRFELGGQATHVVETGR</sequence>
<keyword evidence="2" id="KW-0449">Lipoprotein</keyword>
<keyword evidence="1" id="KW-0732">Signal</keyword>
<dbReference type="Proteomes" id="UP001500483">
    <property type="component" value="Unassembled WGS sequence"/>
</dbReference>
<gene>
    <name evidence="2" type="ORF">GCM10020366_40070</name>
</gene>
<reference evidence="3" key="1">
    <citation type="journal article" date="2019" name="Int. J. Syst. Evol. Microbiol.">
        <title>The Global Catalogue of Microorganisms (GCM) 10K type strain sequencing project: providing services to taxonomists for standard genome sequencing and annotation.</title>
        <authorList>
            <consortium name="The Broad Institute Genomics Platform"/>
            <consortium name="The Broad Institute Genome Sequencing Center for Infectious Disease"/>
            <person name="Wu L."/>
            <person name="Ma J."/>
        </authorList>
    </citation>
    <scope>NUCLEOTIDE SEQUENCE [LARGE SCALE GENOMIC DNA]</scope>
    <source>
        <strain evidence="3">JCM 9687</strain>
    </source>
</reference>
<dbReference type="RefSeq" id="WP_344928665.1">
    <property type="nucleotide sequence ID" value="NZ_BAAAYK010000038.1"/>
</dbReference>
<dbReference type="EMBL" id="BAAAYK010000038">
    <property type="protein sequence ID" value="GAA3360366.1"/>
    <property type="molecule type" value="Genomic_DNA"/>
</dbReference>